<dbReference type="InterPro" id="IPR042098">
    <property type="entry name" value="TauD-like_sf"/>
</dbReference>
<dbReference type="Pfam" id="PF02668">
    <property type="entry name" value="TauD"/>
    <property type="match status" value="1"/>
</dbReference>
<evidence type="ECO:0000256" key="4">
    <source>
        <dbReference type="SAM" id="MobiDB-lite"/>
    </source>
</evidence>
<dbReference type="InterPro" id="IPR050411">
    <property type="entry name" value="AlphaKG_dependent_hydroxylases"/>
</dbReference>
<evidence type="ECO:0000259" key="5">
    <source>
        <dbReference type="Pfam" id="PF02668"/>
    </source>
</evidence>
<reference evidence="6 7" key="1">
    <citation type="submission" date="2020-08" db="EMBL/GenBank/DDBJ databases">
        <title>Exploring microbial biodiversity for novel pathways involved in the catabolism of aromatic compounds derived from lignin.</title>
        <authorList>
            <person name="Elkins J."/>
        </authorList>
    </citation>
    <scope>NUCLEOTIDE SEQUENCE [LARGE SCALE GENOMIC DNA]</scope>
    <source>
        <strain evidence="6 7">B1D3A</strain>
    </source>
</reference>
<comment type="caution">
    <text evidence="6">The sequence shown here is derived from an EMBL/GenBank/DDBJ whole genome shotgun (WGS) entry which is preliminary data.</text>
</comment>
<evidence type="ECO:0000313" key="6">
    <source>
        <dbReference type="EMBL" id="MBB5985617.1"/>
    </source>
</evidence>
<dbReference type="SUPFAM" id="SSF51197">
    <property type="entry name" value="Clavaminate synthase-like"/>
    <property type="match status" value="1"/>
</dbReference>
<keyword evidence="3" id="KW-0045">Antibiotic biosynthesis</keyword>
<dbReference type="PANTHER" id="PTHR10696">
    <property type="entry name" value="GAMMA-BUTYROBETAINE HYDROXYLASE-RELATED"/>
    <property type="match status" value="1"/>
</dbReference>
<feature type="domain" description="TauD/TfdA-like" evidence="5">
    <location>
        <begin position="64"/>
        <end position="305"/>
    </location>
</feature>
<keyword evidence="7" id="KW-1185">Reference proteome</keyword>
<dbReference type="InterPro" id="IPR003819">
    <property type="entry name" value="TauD/TfdA-like"/>
</dbReference>
<evidence type="ECO:0000256" key="1">
    <source>
        <dbReference type="ARBA" id="ARBA00001954"/>
    </source>
</evidence>
<comment type="cofactor">
    <cofactor evidence="1">
        <name>Fe(2+)</name>
        <dbReference type="ChEBI" id="CHEBI:29033"/>
    </cofactor>
</comment>
<organism evidence="6 7">
    <name type="scientific">Sphingobium lignivorans</name>
    <dbReference type="NCBI Taxonomy" id="2735886"/>
    <lineage>
        <taxon>Bacteria</taxon>
        <taxon>Pseudomonadati</taxon>
        <taxon>Pseudomonadota</taxon>
        <taxon>Alphaproteobacteria</taxon>
        <taxon>Sphingomonadales</taxon>
        <taxon>Sphingomonadaceae</taxon>
        <taxon>Sphingobium</taxon>
    </lineage>
</organism>
<protein>
    <recommendedName>
        <fullName evidence="5">TauD/TfdA-like domain-containing protein</fullName>
    </recommendedName>
</protein>
<dbReference type="Proteomes" id="UP001138540">
    <property type="component" value="Unassembled WGS sequence"/>
</dbReference>
<feature type="region of interest" description="Disordered" evidence="4">
    <location>
        <begin position="16"/>
        <end position="39"/>
    </location>
</feature>
<dbReference type="Gene3D" id="3.60.130.10">
    <property type="entry name" value="Clavaminate synthase-like"/>
    <property type="match status" value="1"/>
</dbReference>
<dbReference type="PANTHER" id="PTHR10696:SF56">
    <property type="entry name" value="TAUD_TFDA-LIKE DOMAIN-CONTAINING PROTEIN"/>
    <property type="match status" value="1"/>
</dbReference>
<gene>
    <name evidence="6" type="ORF">HNP60_001591</name>
</gene>
<name>A0ABR6NEA8_9SPHN</name>
<sequence>MADVDAAIERQGMGWTRLGEPSGAWTSESGGGSEGLTRRLSPAQIDALDTAVRATEGRAATDVTADDFGAPELRALMAAARYDIMAGRGAVLLSGIDIGRYDLEQFKRLHFGLGTHLGMAAEQSPRHDRIGLVRKEPNPDRRGYLTDTELGPHTDYHEILSLACVVASEEGGVSGFVSAAAVYEALRRERPDLLDALLEGYHYPTSLETVTDYKVPTFSVVDGHVAIYNYVIYIAQAAQIRGEPVPPRLVEALRCLFAIAKRPEFMVSFMLQPGEIVFWHNFRVMHSRTSFRNSPGRERTLLRLWLHAHETFPMARGYHEIGRILDRQHGEGWSMLVNTDESLRAVYELVNGQG</sequence>
<dbReference type="EMBL" id="JACHKA010000001">
    <property type="protein sequence ID" value="MBB5985617.1"/>
    <property type="molecule type" value="Genomic_DNA"/>
</dbReference>
<evidence type="ECO:0000313" key="7">
    <source>
        <dbReference type="Proteomes" id="UP001138540"/>
    </source>
</evidence>
<accession>A0ABR6NEA8</accession>
<proteinExistence type="predicted"/>
<evidence type="ECO:0000256" key="2">
    <source>
        <dbReference type="ARBA" id="ARBA00023002"/>
    </source>
</evidence>
<keyword evidence="2" id="KW-0560">Oxidoreductase</keyword>
<dbReference type="RefSeq" id="WP_184152208.1">
    <property type="nucleotide sequence ID" value="NZ_JACHKA010000001.1"/>
</dbReference>
<evidence type="ECO:0000256" key="3">
    <source>
        <dbReference type="ARBA" id="ARBA00023194"/>
    </source>
</evidence>